<keyword evidence="2" id="KW-1003">Cell membrane</keyword>
<evidence type="ECO:0000313" key="8">
    <source>
        <dbReference type="Proteomes" id="UP000316304"/>
    </source>
</evidence>
<evidence type="ECO:0000256" key="6">
    <source>
        <dbReference type="ARBA" id="ARBA00023315"/>
    </source>
</evidence>
<dbReference type="Proteomes" id="UP000316304">
    <property type="component" value="Unassembled WGS sequence"/>
</dbReference>
<proteinExistence type="predicted"/>
<keyword evidence="6 7" id="KW-0012">Acyltransferase</keyword>
<sequence>MKQTLGRIRTLIIDFAAYTVVRLLVAVIQTLPLDMGKSFATAVAWLASGPLQIRRTATDENLRRVFPDADERERTALSQAMWQHLILMVCEIAWAQRRLHLTNWSEYLTFRDNRLMLKALLSKRPMVGVTGHFGNFEIGGYALGLMGFSTTTIARKLDNPFLHRWVERFRGAKGQVMVDKEGCAPLIDQHLQNGGVLSLLADQHAGDKGCWLPFLGVPASSHKALALFSLSSNAPMLVSFTIRADGEPMKFVSGCVGVADPQNDHAGVCQSVTTLTQWYNERLAVAIDMALEQYWWLHRRWRQPPERVARRLAKEAAKQAA</sequence>
<keyword evidence="8" id="KW-1185">Reference proteome</keyword>
<dbReference type="GO" id="GO:0009247">
    <property type="term" value="P:glycolipid biosynthetic process"/>
    <property type="evidence" value="ECO:0007669"/>
    <property type="project" value="UniProtKB-ARBA"/>
</dbReference>
<keyword evidence="5" id="KW-0472">Membrane</keyword>
<dbReference type="InterPro" id="IPR004960">
    <property type="entry name" value="LipA_acyltrans"/>
</dbReference>
<comment type="caution">
    <text evidence="7">The sequence shown here is derived from an EMBL/GenBank/DDBJ whole genome shotgun (WGS) entry which is preliminary data.</text>
</comment>
<evidence type="ECO:0000256" key="2">
    <source>
        <dbReference type="ARBA" id="ARBA00022475"/>
    </source>
</evidence>
<dbReference type="Pfam" id="PF03279">
    <property type="entry name" value="Lip_A_acyltrans"/>
    <property type="match status" value="1"/>
</dbReference>
<dbReference type="CDD" id="cd07984">
    <property type="entry name" value="LPLAT_LABLAT-like"/>
    <property type="match status" value="1"/>
</dbReference>
<organism evidence="7 8">
    <name type="scientific">Novipirellula galeiformis</name>
    <dbReference type="NCBI Taxonomy" id="2528004"/>
    <lineage>
        <taxon>Bacteria</taxon>
        <taxon>Pseudomonadati</taxon>
        <taxon>Planctomycetota</taxon>
        <taxon>Planctomycetia</taxon>
        <taxon>Pirellulales</taxon>
        <taxon>Pirellulaceae</taxon>
        <taxon>Novipirellula</taxon>
    </lineage>
</organism>
<keyword evidence="4 7" id="KW-0808">Transferase</keyword>
<gene>
    <name evidence="7" type="primary">htrB</name>
    <name evidence="7" type="ORF">Pla52o_49470</name>
</gene>
<dbReference type="EMBL" id="SJPT01000010">
    <property type="protein sequence ID" value="TWU17732.1"/>
    <property type="molecule type" value="Genomic_DNA"/>
</dbReference>
<evidence type="ECO:0000313" key="7">
    <source>
        <dbReference type="EMBL" id="TWU17732.1"/>
    </source>
</evidence>
<reference evidence="7 8" key="1">
    <citation type="submission" date="2019-02" db="EMBL/GenBank/DDBJ databases">
        <title>Deep-cultivation of Planctomycetes and their phenomic and genomic characterization uncovers novel biology.</title>
        <authorList>
            <person name="Wiegand S."/>
            <person name="Jogler M."/>
            <person name="Boedeker C."/>
            <person name="Pinto D."/>
            <person name="Vollmers J."/>
            <person name="Rivas-Marin E."/>
            <person name="Kohn T."/>
            <person name="Peeters S.H."/>
            <person name="Heuer A."/>
            <person name="Rast P."/>
            <person name="Oberbeckmann S."/>
            <person name="Bunk B."/>
            <person name="Jeske O."/>
            <person name="Meyerdierks A."/>
            <person name="Storesund J.E."/>
            <person name="Kallscheuer N."/>
            <person name="Luecker S."/>
            <person name="Lage O.M."/>
            <person name="Pohl T."/>
            <person name="Merkel B.J."/>
            <person name="Hornburger P."/>
            <person name="Mueller R.-W."/>
            <person name="Bruemmer F."/>
            <person name="Labrenz M."/>
            <person name="Spormann A.M."/>
            <person name="Op Den Camp H."/>
            <person name="Overmann J."/>
            <person name="Amann R."/>
            <person name="Jetten M.S.M."/>
            <person name="Mascher T."/>
            <person name="Medema M.H."/>
            <person name="Devos D.P."/>
            <person name="Kaster A.-K."/>
            <person name="Ovreas L."/>
            <person name="Rohde M."/>
            <person name="Galperin M.Y."/>
            <person name="Jogler C."/>
        </authorList>
    </citation>
    <scope>NUCLEOTIDE SEQUENCE [LARGE SCALE GENOMIC DNA]</scope>
    <source>
        <strain evidence="7 8">Pla52o</strain>
    </source>
</reference>
<dbReference type="RefSeq" id="WP_146596916.1">
    <property type="nucleotide sequence ID" value="NZ_SJPT01000010.1"/>
</dbReference>
<dbReference type="EC" id="2.3.1.-" evidence="7"/>
<keyword evidence="3" id="KW-0997">Cell inner membrane</keyword>
<evidence type="ECO:0000256" key="1">
    <source>
        <dbReference type="ARBA" id="ARBA00004533"/>
    </source>
</evidence>
<dbReference type="PANTHER" id="PTHR30606:SF10">
    <property type="entry name" value="PHOSPHATIDYLINOSITOL MANNOSIDE ACYLTRANSFERASE"/>
    <property type="match status" value="1"/>
</dbReference>
<dbReference type="GO" id="GO:0005886">
    <property type="term" value="C:plasma membrane"/>
    <property type="evidence" value="ECO:0007669"/>
    <property type="project" value="UniProtKB-SubCell"/>
</dbReference>
<accession>A0A5C6C0U6</accession>
<dbReference type="OrthoDB" id="9801955at2"/>
<dbReference type="PANTHER" id="PTHR30606">
    <property type="entry name" value="LIPID A BIOSYNTHESIS LAUROYL ACYLTRANSFERASE"/>
    <property type="match status" value="1"/>
</dbReference>
<name>A0A5C6C0U6_9BACT</name>
<dbReference type="AlphaFoldDB" id="A0A5C6C0U6"/>
<evidence type="ECO:0000256" key="3">
    <source>
        <dbReference type="ARBA" id="ARBA00022519"/>
    </source>
</evidence>
<dbReference type="GO" id="GO:0016746">
    <property type="term" value="F:acyltransferase activity"/>
    <property type="evidence" value="ECO:0007669"/>
    <property type="project" value="UniProtKB-KW"/>
</dbReference>
<protein>
    <submittedName>
        <fullName evidence="7">Lipid A biosynthesis lauroyl acyltransferase</fullName>
        <ecNumber evidence="7">2.3.1.-</ecNumber>
    </submittedName>
</protein>
<comment type="subcellular location">
    <subcellularLocation>
        <location evidence="1">Cell inner membrane</location>
    </subcellularLocation>
</comment>
<evidence type="ECO:0000256" key="4">
    <source>
        <dbReference type="ARBA" id="ARBA00022679"/>
    </source>
</evidence>
<evidence type="ECO:0000256" key="5">
    <source>
        <dbReference type="ARBA" id="ARBA00023136"/>
    </source>
</evidence>